<accession>A0A0J0YR57</accession>
<keyword evidence="5" id="KW-0028">Amino-acid biosynthesis</keyword>
<dbReference type="InterPro" id="IPR036291">
    <property type="entry name" value="NAD(P)-bd_dom_sf"/>
</dbReference>
<gene>
    <name evidence="11" type="ORF">PL75_07065</name>
</gene>
<evidence type="ECO:0000256" key="2">
    <source>
        <dbReference type="ARBA" id="ARBA00007964"/>
    </source>
</evidence>
<dbReference type="Gene3D" id="1.10.3660.10">
    <property type="entry name" value="6-phosphogluconate dehydrogenase C-terminal like domain"/>
    <property type="match status" value="1"/>
</dbReference>
<dbReference type="GO" id="GO:0008977">
    <property type="term" value="F:prephenate dehydrogenase (NAD+) activity"/>
    <property type="evidence" value="ECO:0007669"/>
    <property type="project" value="UniProtKB-EC"/>
</dbReference>
<feature type="domain" description="Prephenate/arogenate dehydrogenase" evidence="10">
    <location>
        <begin position="8"/>
        <end position="293"/>
    </location>
</feature>
<dbReference type="PANTHER" id="PTHR21363">
    <property type="entry name" value="PREPHENATE DEHYDROGENASE"/>
    <property type="match status" value="1"/>
</dbReference>
<dbReference type="InterPro" id="IPR050812">
    <property type="entry name" value="Preph/Arog_dehydrog"/>
</dbReference>
<dbReference type="RefSeq" id="WP_047761224.1">
    <property type="nucleotide sequence ID" value="NZ_CP091510.1"/>
</dbReference>
<keyword evidence="7" id="KW-0520">NAD</keyword>
<sequence>MNSLAPLKQICLIGVGLIGGSFVLDLKRKGLVERVTGIDLNGDNLERAIERKVIDAAYNHICPDSIGGAELVLIATPVATLPAICTELAPLLPGQTVVSDVGSTKQSALAAFRQYLPQHLPRCVAAHPIAGSDRHGALAAQFGLYQDKKLILCPHEKQDLNSLYRVEKLWQAVGAVTYHMDAADHDAIFAAVSHMPHMLAYSYVHQIAEHADAQIYLEFAASGFRDFTRIASSHPAIWTDICLANKQSLQALLAGQQQELAYLQQILEKADAAALYRYFEKAKQTRDDWQAGQ</sequence>
<keyword evidence="4" id="KW-0827">Tyrosine biosynthesis</keyword>
<evidence type="ECO:0000256" key="9">
    <source>
        <dbReference type="ARBA" id="ARBA00049260"/>
    </source>
</evidence>
<dbReference type="EC" id="1.3.1.12" evidence="3"/>
<evidence type="ECO:0000256" key="8">
    <source>
        <dbReference type="ARBA" id="ARBA00023141"/>
    </source>
</evidence>
<evidence type="ECO:0000256" key="7">
    <source>
        <dbReference type="ARBA" id="ARBA00023027"/>
    </source>
</evidence>
<keyword evidence="8" id="KW-0057">Aromatic amino acid biosynthesis</keyword>
<comment type="caution">
    <text evidence="11">The sequence shown here is derived from an EMBL/GenBank/DDBJ whole genome shotgun (WGS) entry which is preliminary data.</text>
</comment>
<dbReference type="GO" id="GO:0004665">
    <property type="term" value="F:prephenate dehydrogenase (NADP+) activity"/>
    <property type="evidence" value="ECO:0007669"/>
    <property type="project" value="InterPro"/>
</dbReference>
<protein>
    <recommendedName>
        <fullName evidence="3">prephenate dehydrogenase</fullName>
        <ecNumber evidence="3">1.3.1.12</ecNumber>
    </recommendedName>
</protein>
<comment type="similarity">
    <text evidence="2">Belongs to the prephenate/arogenate dehydrogenase family.</text>
</comment>
<reference evidence="11 12" key="1">
    <citation type="submission" date="2014-11" db="EMBL/GenBank/DDBJ databases">
        <title>Genome of a novel goose pathogen.</title>
        <authorList>
            <person name="Hansen C.M."/>
            <person name="Hueffer K."/>
            <person name="Choi S.C."/>
        </authorList>
    </citation>
    <scope>NUCLEOTIDE SEQUENCE [LARGE SCALE GENOMIC DNA]</scope>
    <source>
        <strain evidence="11 12">KH1503</strain>
    </source>
</reference>
<evidence type="ECO:0000256" key="1">
    <source>
        <dbReference type="ARBA" id="ARBA00005067"/>
    </source>
</evidence>
<keyword evidence="12" id="KW-1185">Reference proteome</keyword>
<dbReference type="Proteomes" id="UP000036027">
    <property type="component" value="Unassembled WGS sequence"/>
</dbReference>
<evidence type="ECO:0000259" key="10">
    <source>
        <dbReference type="PROSITE" id="PS51176"/>
    </source>
</evidence>
<comment type="catalytic activity">
    <reaction evidence="9">
        <text>prephenate + NAD(+) = 3-(4-hydroxyphenyl)pyruvate + CO2 + NADH</text>
        <dbReference type="Rhea" id="RHEA:13869"/>
        <dbReference type="ChEBI" id="CHEBI:16526"/>
        <dbReference type="ChEBI" id="CHEBI:29934"/>
        <dbReference type="ChEBI" id="CHEBI:36242"/>
        <dbReference type="ChEBI" id="CHEBI:57540"/>
        <dbReference type="ChEBI" id="CHEBI:57945"/>
        <dbReference type="EC" id="1.3.1.12"/>
    </reaction>
</comment>
<dbReference type="PATRIC" id="fig|1470200.3.peg.283"/>
<dbReference type="SUPFAM" id="SSF51735">
    <property type="entry name" value="NAD(P)-binding Rossmann-fold domains"/>
    <property type="match status" value="1"/>
</dbReference>
<dbReference type="Pfam" id="PF02153">
    <property type="entry name" value="PDH_N"/>
    <property type="match status" value="1"/>
</dbReference>
<dbReference type="Pfam" id="PF20463">
    <property type="entry name" value="PDH_C"/>
    <property type="match status" value="1"/>
</dbReference>
<dbReference type="InterPro" id="IPR046825">
    <property type="entry name" value="PDH_C"/>
</dbReference>
<proteinExistence type="inferred from homology"/>
<dbReference type="AlphaFoldDB" id="A0A0J0YR57"/>
<evidence type="ECO:0000256" key="6">
    <source>
        <dbReference type="ARBA" id="ARBA00023002"/>
    </source>
</evidence>
<dbReference type="PROSITE" id="PS51176">
    <property type="entry name" value="PDH_ADH"/>
    <property type="match status" value="1"/>
</dbReference>
<evidence type="ECO:0000256" key="5">
    <source>
        <dbReference type="ARBA" id="ARBA00022605"/>
    </source>
</evidence>
<dbReference type="GO" id="GO:0070403">
    <property type="term" value="F:NAD+ binding"/>
    <property type="evidence" value="ECO:0007669"/>
    <property type="project" value="InterPro"/>
</dbReference>
<comment type="pathway">
    <text evidence="1">Amino-acid biosynthesis; L-tyrosine biosynthesis; (4-hydroxyphenyl)pyruvate from prephenate (NAD(+) route): step 1/1.</text>
</comment>
<name>A0A0J0YR57_9NEIS</name>
<dbReference type="SUPFAM" id="SSF48179">
    <property type="entry name" value="6-phosphogluconate dehydrogenase C-terminal domain-like"/>
    <property type="match status" value="1"/>
</dbReference>
<keyword evidence="6" id="KW-0560">Oxidoreductase</keyword>
<dbReference type="FunFam" id="1.10.3660.10:FF:000003">
    <property type="entry name" value="Prephenate dehydrogenase"/>
    <property type="match status" value="1"/>
</dbReference>
<dbReference type="STRING" id="1470200.PL75_07065"/>
<organism evidence="11 12">
    <name type="scientific">Neisseria arctica</name>
    <dbReference type="NCBI Taxonomy" id="1470200"/>
    <lineage>
        <taxon>Bacteria</taxon>
        <taxon>Pseudomonadati</taxon>
        <taxon>Pseudomonadota</taxon>
        <taxon>Betaproteobacteria</taxon>
        <taxon>Neisseriales</taxon>
        <taxon>Neisseriaceae</taxon>
        <taxon>Neisseria</taxon>
    </lineage>
</organism>
<evidence type="ECO:0000256" key="4">
    <source>
        <dbReference type="ARBA" id="ARBA00022498"/>
    </source>
</evidence>
<dbReference type="GO" id="GO:0006571">
    <property type="term" value="P:tyrosine biosynthetic process"/>
    <property type="evidence" value="ECO:0007669"/>
    <property type="project" value="UniProtKB-KW"/>
</dbReference>
<dbReference type="PANTHER" id="PTHR21363:SF0">
    <property type="entry name" value="PREPHENATE DEHYDROGENASE [NADP(+)]"/>
    <property type="match status" value="1"/>
</dbReference>
<dbReference type="InterPro" id="IPR008927">
    <property type="entry name" value="6-PGluconate_DH-like_C_sf"/>
</dbReference>
<evidence type="ECO:0000313" key="11">
    <source>
        <dbReference type="EMBL" id="KLT72641.1"/>
    </source>
</evidence>
<dbReference type="Gene3D" id="3.40.50.720">
    <property type="entry name" value="NAD(P)-binding Rossmann-like Domain"/>
    <property type="match status" value="1"/>
</dbReference>
<dbReference type="FunFam" id="3.40.50.720:FF:000208">
    <property type="entry name" value="Prephenate dehydrogenase"/>
    <property type="match status" value="1"/>
</dbReference>
<dbReference type="InterPro" id="IPR003099">
    <property type="entry name" value="Prephen_DH"/>
</dbReference>
<evidence type="ECO:0000256" key="3">
    <source>
        <dbReference type="ARBA" id="ARBA00012068"/>
    </source>
</evidence>
<dbReference type="InterPro" id="IPR046826">
    <property type="entry name" value="PDH_N"/>
</dbReference>
<evidence type="ECO:0000313" key="12">
    <source>
        <dbReference type="Proteomes" id="UP000036027"/>
    </source>
</evidence>
<dbReference type="OrthoDB" id="9809920at2"/>
<dbReference type="EMBL" id="JTDO01000010">
    <property type="protein sequence ID" value="KLT72641.1"/>
    <property type="molecule type" value="Genomic_DNA"/>
</dbReference>